<comment type="caution">
    <text evidence="6">The sequence shown here is derived from an EMBL/GenBank/DDBJ whole genome shotgun (WGS) entry which is preliminary data.</text>
</comment>
<dbReference type="Proteomes" id="UP000051380">
    <property type="component" value="Unassembled WGS sequence"/>
</dbReference>
<dbReference type="EMBL" id="LJYF01000013">
    <property type="protein sequence ID" value="KRP99142.1"/>
    <property type="molecule type" value="Genomic_DNA"/>
</dbReference>
<keyword evidence="2" id="KW-0378">Hydrolase</keyword>
<dbReference type="OrthoDB" id="651281at2"/>
<dbReference type="GO" id="GO:0004112">
    <property type="term" value="F:cyclic-nucleotide phosphodiesterase activity"/>
    <property type="evidence" value="ECO:0007669"/>
    <property type="project" value="InterPro"/>
</dbReference>
<comment type="similarity">
    <text evidence="4">Belongs to the cyclic nucleotide phosphodiesterase class-III family.</text>
</comment>
<evidence type="ECO:0000259" key="5">
    <source>
        <dbReference type="Pfam" id="PF00149"/>
    </source>
</evidence>
<proteinExistence type="inferred from homology"/>
<evidence type="ECO:0000256" key="2">
    <source>
        <dbReference type="ARBA" id="ARBA00022801"/>
    </source>
</evidence>
<evidence type="ECO:0000313" key="7">
    <source>
        <dbReference type="Proteomes" id="UP000051380"/>
    </source>
</evidence>
<dbReference type="Gene3D" id="3.60.21.10">
    <property type="match status" value="1"/>
</dbReference>
<keyword evidence="1" id="KW-0479">Metal-binding</keyword>
<dbReference type="RefSeq" id="WP_057027125.1">
    <property type="nucleotide sequence ID" value="NZ_LJYF01000013.1"/>
</dbReference>
<keyword evidence="3" id="KW-0408">Iron</keyword>
<organism evidence="6 7">
    <name type="scientific">Bradyrhizobium yuanmingense</name>
    <dbReference type="NCBI Taxonomy" id="108015"/>
    <lineage>
        <taxon>Bacteria</taxon>
        <taxon>Pseudomonadati</taxon>
        <taxon>Pseudomonadota</taxon>
        <taxon>Alphaproteobacteria</taxon>
        <taxon>Hyphomicrobiales</taxon>
        <taxon>Nitrobacteraceae</taxon>
        <taxon>Bradyrhizobium</taxon>
    </lineage>
</organism>
<dbReference type="PANTHER" id="PTHR42988">
    <property type="entry name" value="PHOSPHOHYDROLASE"/>
    <property type="match status" value="1"/>
</dbReference>
<dbReference type="SUPFAM" id="SSF56300">
    <property type="entry name" value="Metallo-dependent phosphatases"/>
    <property type="match status" value="1"/>
</dbReference>
<dbReference type="Pfam" id="PF00149">
    <property type="entry name" value="Metallophos"/>
    <property type="match status" value="1"/>
</dbReference>
<dbReference type="PANTHER" id="PTHR42988:SF2">
    <property type="entry name" value="CYCLIC NUCLEOTIDE PHOSPHODIESTERASE CBUA0032-RELATED"/>
    <property type="match status" value="1"/>
</dbReference>
<dbReference type="GO" id="GO:0046872">
    <property type="term" value="F:metal ion binding"/>
    <property type="evidence" value="ECO:0007669"/>
    <property type="project" value="UniProtKB-KW"/>
</dbReference>
<accession>A0A0R3CN38</accession>
<dbReference type="InterPro" id="IPR026575">
    <property type="entry name" value="GpdQ/CpdA-like"/>
</dbReference>
<gene>
    <name evidence="6" type="ORF">AOQ72_15215</name>
</gene>
<evidence type="ECO:0000256" key="4">
    <source>
        <dbReference type="ARBA" id="ARBA00025742"/>
    </source>
</evidence>
<name>A0A0R3CN38_9BRAD</name>
<dbReference type="InterPro" id="IPR050884">
    <property type="entry name" value="CNP_phosphodiesterase-III"/>
</dbReference>
<evidence type="ECO:0000256" key="1">
    <source>
        <dbReference type="ARBA" id="ARBA00022723"/>
    </source>
</evidence>
<protein>
    <submittedName>
        <fullName evidence="6">3',5'-cyclic-nucleotide phosphodiesterase</fullName>
    </submittedName>
</protein>
<evidence type="ECO:0000313" key="6">
    <source>
        <dbReference type="EMBL" id="KRP99142.1"/>
    </source>
</evidence>
<dbReference type="InterPro" id="IPR004843">
    <property type="entry name" value="Calcineurin-like_PHP"/>
</dbReference>
<reference evidence="6 7" key="1">
    <citation type="submission" date="2015-09" db="EMBL/GenBank/DDBJ databases">
        <title>Draft Genome Sequence of the Strain BR 3267 (Bradyrhizobium yuanmingense) recommended as inoculant for cowpea in Brazil.</title>
        <authorList>
            <person name="Simoes-Araujo J.L."/>
            <person name="Zilli J.E."/>
        </authorList>
    </citation>
    <scope>NUCLEOTIDE SEQUENCE [LARGE SCALE GENOMIC DNA]</scope>
    <source>
        <strain evidence="6 7">BR3267</strain>
    </source>
</reference>
<evidence type="ECO:0000256" key="3">
    <source>
        <dbReference type="ARBA" id="ARBA00023004"/>
    </source>
</evidence>
<dbReference type="AlphaFoldDB" id="A0A0R3CN38"/>
<dbReference type="InterPro" id="IPR029052">
    <property type="entry name" value="Metallo-depent_PP-like"/>
</dbReference>
<sequence>MKLLHLSDIHLTAPGATIGGRDPRVNFERALAHALNDHHDAELMVITGDLSDWGDLADYQWLKQRLDAYPLPVRLCIGNHDRRAAFLSVFPDLADENGFVQGIHDTAAGRCLFLDTAHPETHAGRYCDNRLGWLEARLTEHDGPFLLFMHHNPMPVHLVPFDQIGLIDEAPFRHLVSRHRAKIRHVFFGHCHLPLAGSIAGVPVSSLRGTNHASFPLFSETQLLSACDLPQSYGVAFFGEDYVTVHMVEYGYDGPIRIQGSPDYKAWDRETMVR</sequence>
<dbReference type="CDD" id="cd07402">
    <property type="entry name" value="MPP_GpdQ"/>
    <property type="match status" value="1"/>
</dbReference>
<feature type="domain" description="Calcineurin-like phosphoesterase" evidence="5">
    <location>
        <begin position="1"/>
        <end position="193"/>
    </location>
</feature>